<comment type="caution">
    <text evidence="2">The sequence shown here is derived from an EMBL/GenBank/DDBJ whole genome shotgun (WGS) entry which is preliminary data.</text>
</comment>
<dbReference type="EMBL" id="WSZM01000117">
    <property type="protein sequence ID" value="KAF4041623.1"/>
    <property type="molecule type" value="Genomic_DNA"/>
</dbReference>
<proteinExistence type="predicted"/>
<sequence length="98" mass="10588">MDPTTDAFAVVRAAIVVAPAVTAVEIWTAVFVEPWRPAAAVAEVVAIGTLLPLRPSALCTWNQSLCREGRHPTAATTKRKNTQAIEGAQRTPFDAEYR</sequence>
<dbReference type="AlphaFoldDB" id="A0A833SY03"/>
<reference evidence="2" key="1">
    <citation type="submission" date="2020-04" db="EMBL/GenBank/DDBJ databases">
        <title>Hybrid Assembly of Korean Phytophthora infestans isolates.</title>
        <authorList>
            <person name="Prokchorchik M."/>
            <person name="Lee Y."/>
            <person name="Seo J."/>
            <person name="Cho J.-H."/>
            <person name="Park Y.-E."/>
            <person name="Jang D.-C."/>
            <person name="Im J.-S."/>
            <person name="Choi J.-G."/>
            <person name="Park H.-J."/>
            <person name="Lee G.-B."/>
            <person name="Lee Y.-G."/>
            <person name="Hong S.-Y."/>
            <person name="Cho K."/>
            <person name="Sohn K.H."/>
        </authorList>
    </citation>
    <scope>NUCLEOTIDE SEQUENCE</scope>
    <source>
        <strain evidence="2">KR_1_A1</strain>
        <strain evidence="3">KR_2_A2</strain>
    </source>
</reference>
<dbReference type="Proteomes" id="UP000602510">
    <property type="component" value="Unassembled WGS sequence"/>
</dbReference>
<evidence type="ECO:0000256" key="1">
    <source>
        <dbReference type="SAM" id="MobiDB-lite"/>
    </source>
</evidence>
<protein>
    <submittedName>
        <fullName evidence="2">Uncharacterized protein</fullName>
    </submittedName>
</protein>
<evidence type="ECO:0000313" key="3">
    <source>
        <dbReference type="EMBL" id="KAF4146764.1"/>
    </source>
</evidence>
<keyword evidence="4" id="KW-1185">Reference proteome</keyword>
<dbReference type="EMBL" id="JAACNO010000560">
    <property type="protein sequence ID" value="KAF4146764.1"/>
    <property type="molecule type" value="Genomic_DNA"/>
</dbReference>
<organism evidence="2 4">
    <name type="scientific">Phytophthora infestans</name>
    <name type="common">Potato late blight agent</name>
    <name type="synonym">Botrytis infestans</name>
    <dbReference type="NCBI Taxonomy" id="4787"/>
    <lineage>
        <taxon>Eukaryota</taxon>
        <taxon>Sar</taxon>
        <taxon>Stramenopiles</taxon>
        <taxon>Oomycota</taxon>
        <taxon>Peronosporomycetes</taxon>
        <taxon>Peronosporales</taxon>
        <taxon>Peronosporaceae</taxon>
        <taxon>Phytophthora</taxon>
    </lineage>
</organism>
<feature type="region of interest" description="Disordered" evidence="1">
    <location>
        <begin position="71"/>
        <end position="98"/>
    </location>
</feature>
<name>A0A833SY03_PHYIN</name>
<accession>A0A833SY03</accession>
<evidence type="ECO:0000313" key="4">
    <source>
        <dbReference type="Proteomes" id="UP000602510"/>
    </source>
</evidence>
<dbReference type="Proteomes" id="UP000704712">
    <property type="component" value="Unassembled WGS sequence"/>
</dbReference>
<evidence type="ECO:0000313" key="2">
    <source>
        <dbReference type="EMBL" id="KAF4041623.1"/>
    </source>
</evidence>
<gene>
    <name evidence="2" type="ORF">GN244_ATG06136</name>
    <name evidence="3" type="ORF">GN958_ATG04018</name>
</gene>